<accession>A0A7J7K235</accession>
<gene>
    <name evidence="1" type="ORF">EB796_009041</name>
</gene>
<reference evidence="1" key="1">
    <citation type="submission" date="2020-06" db="EMBL/GenBank/DDBJ databases">
        <title>Draft genome of Bugula neritina, a colonial animal packing powerful symbionts and potential medicines.</title>
        <authorList>
            <person name="Rayko M."/>
        </authorList>
    </citation>
    <scope>NUCLEOTIDE SEQUENCE [LARGE SCALE GENOMIC DNA]</scope>
    <source>
        <strain evidence="1">Kwan_BN1</strain>
    </source>
</reference>
<dbReference type="Proteomes" id="UP000593567">
    <property type="component" value="Unassembled WGS sequence"/>
</dbReference>
<comment type="caution">
    <text evidence="1">The sequence shown here is derived from an EMBL/GenBank/DDBJ whole genome shotgun (WGS) entry which is preliminary data.</text>
</comment>
<organism evidence="1 2">
    <name type="scientific">Bugula neritina</name>
    <name type="common">Brown bryozoan</name>
    <name type="synonym">Sertularia neritina</name>
    <dbReference type="NCBI Taxonomy" id="10212"/>
    <lineage>
        <taxon>Eukaryota</taxon>
        <taxon>Metazoa</taxon>
        <taxon>Spiralia</taxon>
        <taxon>Lophotrochozoa</taxon>
        <taxon>Bryozoa</taxon>
        <taxon>Gymnolaemata</taxon>
        <taxon>Cheilostomatida</taxon>
        <taxon>Flustrina</taxon>
        <taxon>Buguloidea</taxon>
        <taxon>Bugulidae</taxon>
        <taxon>Bugula</taxon>
    </lineage>
</organism>
<name>A0A7J7K235_BUGNE</name>
<evidence type="ECO:0000313" key="1">
    <source>
        <dbReference type="EMBL" id="KAF6032700.1"/>
    </source>
</evidence>
<dbReference type="EMBL" id="VXIV02001490">
    <property type="protein sequence ID" value="KAF6032700.1"/>
    <property type="molecule type" value="Genomic_DNA"/>
</dbReference>
<protein>
    <submittedName>
        <fullName evidence="1">Uncharacterized protein</fullName>
    </submittedName>
</protein>
<dbReference type="AlphaFoldDB" id="A0A7J7K235"/>
<evidence type="ECO:0000313" key="2">
    <source>
        <dbReference type="Proteomes" id="UP000593567"/>
    </source>
</evidence>
<sequence length="70" mass="7565">MCSKTGHMASSSSCPAKDRTCKTVAGKDNLPGPSSVKAQLYGGKSRRDKRGYVCCEGKIRNTKMWSDCFG</sequence>
<proteinExistence type="predicted"/>
<keyword evidence="2" id="KW-1185">Reference proteome</keyword>